<evidence type="ECO:0000313" key="3">
    <source>
        <dbReference type="Proteomes" id="UP001151760"/>
    </source>
</evidence>
<reference evidence="2" key="2">
    <citation type="submission" date="2022-01" db="EMBL/GenBank/DDBJ databases">
        <authorList>
            <person name="Yamashiro T."/>
            <person name="Shiraishi A."/>
            <person name="Satake H."/>
            <person name="Nakayama K."/>
        </authorList>
    </citation>
    <scope>NUCLEOTIDE SEQUENCE</scope>
</reference>
<proteinExistence type="predicted"/>
<dbReference type="Proteomes" id="UP001151760">
    <property type="component" value="Unassembled WGS sequence"/>
</dbReference>
<gene>
    <name evidence="2" type="ORF">Tco_0857169</name>
</gene>
<evidence type="ECO:0000313" key="2">
    <source>
        <dbReference type="EMBL" id="GJT10127.1"/>
    </source>
</evidence>
<organism evidence="2 3">
    <name type="scientific">Tanacetum coccineum</name>
    <dbReference type="NCBI Taxonomy" id="301880"/>
    <lineage>
        <taxon>Eukaryota</taxon>
        <taxon>Viridiplantae</taxon>
        <taxon>Streptophyta</taxon>
        <taxon>Embryophyta</taxon>
        <taxon>Tracheophyta</taxon>
        <taxon>Spermatophyta</taxon>
        <taxon>Magnoliopsida</taxon>
        <taxon>eudicotyledons</taxon>
        <taxon>Gunneridae</taxon>
        <taxon>Pentapetalae</taxon>
        <taxon>asterids</taxon>
        <taxon>campanulids</taxon>
        <taxon>Asterales</taxon>
        <taxon>Asteraceae</taxon>
        <taxon>Asteroideae</taxon>
        <taxon>Anthemideae</taxon>
        <taxon>Anthemidinae</taxon>
        <taxon>Tanacetum</taxon>
    </lineage>
</organism>
<name>A0ABQ5B7L4_9ASTR</name>
<protein>
    <submittedName>
        <fullName evidence="2">Uncharacterized protein</fullName>
    </submittedName>
</protein>
<comment type="caution">
    <text evidence="2">The sequence shown here is derived from an EMBL/GenBank/DDBJ whole genome shotgun (WGS) entry which is preliminary data.</text>
</comment>
<keyword evidence="3" id="KW-1185">Reference proteome</keyword>
<feature type="region of interest" description="Disordered" evidence="1">
    <location>
        <begin position="71"/>
        <end position="105"/>
    </location>
</feature>
<evidence type="ECO:0000256" key="1">
    <source>
        <dbReference type="SAM" id="MobiDB-lite"/>
    </source>
</evidence>
<dbReference type="EMBL" id="BQNB010012964">
    <property type="protein sequence ID" value="GJT10127.1"/>
    <property type="molecule type" value="Genomic_DNA"/>
</dbReference>
<accession>A0ABQ5B7L4</accession>
<reference evidence="2" key="1">
    <citation type="journal article" date="2022" name="Int. J. Mol. Sci.">
        <title>Draft Genome of Tanacetum Coccineum: Genomic Comparison of Closely Related Tanacetum-Family Plants.</title>
        <authorList>
            <person name="Yamashiro T."/>
            <person name="Shiraishi A."/>
            <person name="Nakayama K."/>
            <person name="Satake H."/>
        </authorList>
    </citation>
    <scope>NUCLEOTIDE SEQUENCE</scope>
</reference>
<sequence>MVWSGYTVLMSGKTDSIKLNNNPSCLPGSTFVYSEVFKLDLSSASLLLGSSHHPSFIHYLKDFLERITKKRTKNKAKTTKPGTEWKSCGRQSQSKAKDQKSQSQSQLNKLTVKTGAVIEEYYCSTKPLEAVFVSTCAERPEVVGRGVLDCVSWVVEGAALMVAEGAERVELCRGGFVAQHLKRGMGVTFGIQGGGYGEGIGLGGIVGLRLVERTLNQDIGKGRMTTGCGRQSEWNGGICRKSVEVDPVAGWTGD</sequence>